<feature type="transmembrane region" description="Helical" evidence="6">
    <location>
        <begin position="749"/>
        <end position="766"/>
    </location>
</feature>
<evidence type="ECO:0000256" key="5">
    <source>
        <dbReference type="SAM" id="MobiDB-lite"/>
    </source>
</evidence>
<feature type="transmembrane region" description="Helical" evidence="6">
    <location>
        <begin position="287"/>
        <end position="310"/>
    </location>
</feature>
<dbReference type="InParanoid" id="A0A067M5J6"/>
<keyword evidence="4 6" id="KW-0472">Membrane</keyword>
<keyword evidence="10" id="KW-1185">Reference proteome</keyword>
<evidence type="ECO:0000256" key="1">
    <source>
        <dbReference type="ARBA" id="ARBA00004141"/>
    </source>
</evidence>
<feature type="transmembrane region" description="Helical" evidence="6">
    <location>
        <begin position="146"/>
        <end position="164"/>
    </location>
</feature>
<dbReference type="Pfam" id="PF13515">
    <property type="entry name" value="FUSC_2"/>
    <property type="match status" value="1"/>
</dbReference>
<evidence type="ECO:0000256" key="6">
    <source>
        <dbReference type="SAM" id="Phobius"/>
    </source>
</evidence>
<accession>A0A067M5J6</accession>
<feature type="transmembrane region" description="Helical" evidence="6">
    <location>
        <begin position="204"/>
        <end position="224"/>
    </location>
</feature>
<feature type="domain" description="DUF2421" evidence="7">
    <location>
        <begin position="891"/>
        <end position="1010"/>
    </location>
</feature>
<evidence type="ECO:0000259" key="7">
    <source>
        <dbReference type="Pfam" id="PF10334"/>
    </source>
</evidence>
<evidence type="ECO:0000256" key="4">
    <source>
        <dbReference type="ARBA" id="ARBA00023136"/>
    </source>
</evidence>
<dbReference type="Pfam" id="PF10334">
    <property type="entry name" value="BRE4"/>
    <property type="match status" value="1"/>
</dbReference>
<sequence>MGTPPAPPARHRASSRNRSEERPPGSSYFRYRNTPSLYRIDSQQAPVPLPSDPAQPSLLFQEPASLFDAERPQSRASDTPPYDISSAEGTDYSESDSESNLTSDSDTDSDADADAVQHTPPSFSRRLRDRLPTLTVFQRNVLKCSVAYLIASLFTFVPYLSGFISDIVPNRSQEGPSPSAHMVATIAVYFNPAKSAGAMFEADIFCLLSLAFTASVTLSAMLSFEYFQARPGWEWLADSLVFMFIAVSIALVAWSKLWMAKASFNTACSMTAIILFVVLVKEGGFNVLTQVTFIVFLGSIIANGVCFFLWPQSATDNLQNDITRTLSSFSTLLEVLTRTFLLESDLHPKHQKLLRAVEAHQASFTSLKRNLQEARSEWCDNRIQRTSVAYGDTVDSLTRLAQHLGGLRSGTSLQHEIAQAIRKGMLPVAGSKRQKGSANSNKFLNSTKSPADLPLGGAPRESEADASLAAAAMIFGSLVEDVGPPMTALASTCARTLKRMRVTFLNSHTDKSKSKKKDYDFTELKADIQSALREFEKMSNISVMKIYRRDMTGESVDDAEIDQRDETLFLVYYFLFTLQEFAREMDTLVEAMSDIYHSERAVAASAGWLRWIKRRLIDKPIKKDSRFPRIRPHAPNTAHRPPLATLSWSGRMKQSFWALGTRLGEPDMKYAIKTGVATAMLASPAFIDQTRALFIELKGEWALISFFVVMSPTIGATNFLSLHRVAGTLFGAFAATVIYSCFPDNPTVLALFGFFFSMPCFYYIVGKPQYATSGRFVLLTYNLTCLYCYNQRHVDVAVITIALQRAAAVTVGVLWAFIVSRFWWPSEARRELSKALGEFCLNIGWLYTRLVRSYSVPPHRSTPTPLQHRVEAENMPLLAFALSVPADQLTASVNEFMAMELHLQLKLIELQGLLSQTIHEPRLKGPFPVQLYRTILTSLQTILDRLHSMRCVTTREECVRRDFIFPVNKERREMVGNVVLYFSTLASAFRLKAPLPPYLPPAEKSRQHLVAAIRQLDVVKKRQAEGSKQLLYFAYVLAMKGITTELDFLGRTLQDAFGVIGSGTEDFEALFTTSGEAGAVDIEDATN</sequence>
<dbReference type="GO" id="GO:0016020">
    <property type="term" value="C:membrane"/>
    <property type="evidence" value="ECO:0007669"/>
    <property type="project" value="UniProtKB-SubCell"/>
</dbReference>
<dbReference type="OrthoDB" id="68611at2759"/>
<feature type="transmembrane region" description="Helical" evidence="6">
    <location>
        <begin position="236"/>
        <end position="255"/>
    </location>
</feature>
<dbReference type="PRINTS" id="PR02047">
    <property type="entry name" value="BREFELDNASP4"/>
</dbReference>
<dbReference type="PANTHER" id="PTHR47804">
    <property type="entry name" value="60S RIBOSOMAL PROTEIN L19"/>
    <property type="match status" value="1"/>
</dbReference>
<keyword evidence="3 6" id="KW-1133">Transmembrane helix</keyword>
<evidence type="ECO:0000313" key="10">
    <source>
        <dbReference type="Proteomes" id="UP000027195"/>
    </source>
</evidence>
<keyword evidence="2 6" id="KW-0812">Transmembrane</keyword>
<evidence type="ECO:0000259" key="8">
    <source>
        <dbReference type="Pfam" id="PF13515"/>
    </source>
</evidence>
<dbReference type="InterPro" id="IPR018820">
    <property type="entry name" value="BRE4-related_DUF2421"/>
</dbReference>
<evidence type="ECO:0000256" key="2">
    <source>
        <dbReference type="ARBA" id="ARBA00022692"/>
    </source>
</evidence>
<feature type="region of interest" description="Disordered" evidence="5">
    <location>
        <begin position="428"/>
        <end position="460"/>
    </location>
</feature>
<evidence type="ECO:0000256" key="3">
    <source>
        <dbReference type="ARBA" id="ARBA00022989"/>
    </source>
</evidence>
<dbReference type="STRING" id="930990.A0A067M5J6"/>
<reference evidence="10" key="1">
    <citation type="journal article" date="2014" name="Proc. Natl. Acad. Sci. U.S.A.">
        <title>Extensive sampling of basidiomycete genomes demonstrates inadequacy of the white-rot/brown-rot paradigm for wood decay fungi.</title>
        <authorList>
            <person name="Riley R."/>
            <person name="Salamov A.A."/>
            <person name="Brown D.W."/>
            <person name="Nagy L.G."/>
            <person name="Floudas D."/>
            <person name="Held B.W."/>
            <person name="Levasseur A."/>
            <person name="Lombard V."/>
            <person name="Morin E."/>
            <person name="Otillar R."/>
            <person name="Lindquist E.A."/>
            <person name="Sun H."/>
            <person name="LaButti K.M."/>
            <person name="Schmutz J."/>
            <person name="Jabbour D."/>
            <person name="Luo H."/>
            <person name="Baker S.E."/>
            <person name="Pisabarro A.G."/>
            <person name="Walton J.D."/>
            <person name="Blanchette R.A."/>
            <person name="Henrissat B."/>
            <person name="Martin F."/>
            <person name="Cullen D."/>
            <person name="Hibbett D.S."/>
            <person name="Grigoriev I.V."/>
        </authorList>
    </citation>
    <scope>NUCLEOTIDE SEQUENCE [LARGE SCALE GENOMIC DNA]</scope>
    <source>
        <strain evidence="10">FD-172 SS1</strain>
    </source>
</reference>
<name>A0A067M5J6_BOTB1</name>
<gene>
    <name evidence="9" type="ORF">BOTBODRAFT_167215</name>
</gene>
<proteinExistence type="predicted"/>
<feature type="transmembrane region" description="Helical" evidence="6">
    <location>
        <begin position="725"/>
        <end position="742"/>
    </location>
</feature>
<protein>
    <submittedName>
        <fullName evidence="9">Uncharacterized protein</fullName>
    </submittedName>
</protein>
<dbReference type="Proteomes" id="UP000027195">
    <property type="component" value="Unassembled WGS sequence"/>
</dbReference>
<feature type="domain" description="Integral membrane bound transporter" evidence="8">
    <location>
        <begin position="698"/>
        <end position="819"/>
    </location>
</feature>
<feature type="compositionally biased region" description="Polar residues" evidence="5">
    <location>
        <begin position="436"/>
        <end position="449"/>
    </location>
</feature>
<feature type="region of interest" description="Disordered" evidence="5">
    <location>
        <begin position="1"/>
        <end position="124"/>
    </location>
</feature>
<dbReference type="InterPro" id="IPR023244">
    <property type="entry name" value="Brefeldin_A-sensitivity_4"/>
</dbReference>
<evidence type="ECO:0000313" key="9">
    <source>
        <dbReference type="EMBL" id="KDQ07157.1"/>
    </source>
</evidence>
<dbReference type="InterPro" id="IPR052430">
    <property type="entry name" value="IVT-Associated"/>
</dbReference>
<organism evidence="9 10">
    <name type="scientific">Botryobasidium botryosum (strain FD-172 SS1)</name>
    <dbReference type="NCBI Taxonomy" id="930990"/>
    <lineage>
        <taxon>Eukaryota</taxon>
        <taxon>Fungi</taxon>
        <taxon>Dikarya</taxon>
        <taxon>Basidiomycota</taxon>
        <taxon>Agaricomycotina</taxon>
        <taxon>Agaricomycetes</taxon>
        <taxon>Cantharellales</taxon>
        <taxon>Botryobasidiaceae</taxon>
        <taxon>Botryobasidium</taxon>
    </lineage>
</organism>
<dbReference type="EMBL" id="KL198113">
    <property type="protein sequence ID" value="KDQ07157.1"/>
    <property type="molecule type" value="Genomic_DNA"/>
</dbReference>
<comment type="subcellular location">
    <subcellularLocation>
        <location evidence="1">Membrane</location>
        <topology evidence="1">Multi-pass membrane protein</topology>
    </subcellularLocation>
</comment>
<dbReference type="InterPro" id="IPR049453">
    <property type="entry name" value="Memb_transporter_dom"/>
</dbReference>
<dbReference type="HOGENOM" id="CLU_001127_1_1_1"/>
<dbReference type="PANTHER" id="PTHR47804:SF1">
    <property type="entry name" value="DUF2421 DOMAIN-CONTAINING PROTEIN"/>
    <property type="match status" value="1"/>
</dbReference>
<feature type="transmembrane region" description="Helical" evidence="6">
    <location>
        <begin position="262"/>
        <end position="281"/>
    </location>
</feature>
<dbReference type="AlphaFoldDB" id="A0A067M5J6"/>
<feature type="compositionally biased region" description="Polar residues" evidence="5">
    <location>
        <begin position="33"/>
        <end position="45"/>
    </location>
</feature>
<feature type="transmembrane region" description="Helical" evidence="6">
    <location>
        <begin position="802"/>
        <end position="824"/>
    </location>
</feature>